<protein>
    <submittedName>
        <fullName evidence="2">Uncharacterized protein</fullName>
    </submittedName>
</protein>
<dbReference type="Proteomes" id="UP001374535">
    <property type="component" value="Chromosome 11"/>
</dbReference>
<sequence>MVSGSNPVESVYRAREERREELLQDIKKAKKHLGGGENSINWEKKGEENAIDNNGARKGEEKPVFPWMKREELSTYEGTDTQGQTTRTANASKVQNTKGSTKVHPNSKENVV</sequence>
<feature type="region of interest" description="Disordered" evidence="1">
    <location>
        <begin position="30"/>
        <end position="112"/>
    </location>
</feature>
<organism evidence="2 3">
    <name type="scientific">Vigna mungo</name>
    <name type="common">Black gram</name>
    <name type="synonym">Phaseolus mungo</name>
    <dbReference type="NCBI Taxonomy" id="3915"/>
    <lineage>
        <taxon>Eukaryota</taxon>
        <taxon>Viridiplantae</taxon>
        <taxon>Streptophyta</taxon>
        <taxon>Embryophyta</taxon>
        <taxon>Tracheophyta</taxon>
        <taxon>Spermatophyta</taxon>
        <taxon>Magnoliopsida</taxon>
        <taxon>eudicotyledons</taxon>
        <taxon>Gunneridae</taxon>
        <taxon>Pentapetalae</taxon>
        <taxon>rosids</taxon>
        <taxon>fabids</taxon>
        <taxon>Fabales</taxon>
        <taxon>Fabaceae</taxon>
        <taxon>Papilionoideae</taxon>
        <taxon>50 kb inversion clade</taxon>
        <taxon>NPAAA clade</taxon>
        <taxon>indigoferoid/millettioid clade</taxon>
        <taxon>Phaseoleae</taxon>
        <taxon>Vigna</taxon>
    </lineage>
</organism>
<feature type="compositionally biased region" description="Basic and acidic residues" evidence="1">
    <location>
        <begin position="55"/>
        <end position="73"/>
    </location>
</feature>
<name>A0AAQ3RE40_VIGMU</name>
<reference evidence="2 3" key="1">
    <citation type="journal article" date="2023" name="Life. Sci Alliance">
        <title>Evolutionary insights into 3D genome organization and epigenetic landscape of Vigna mungo.</title>
        <authorList>
            <person name="Junaid A."/>
            <person name="Singh B."/>
            <person name="Bhatia S."/>
        </authorList>
    </citation>
    <scope>NUCLEOTIDE SEQUENCE [LARGE SCALE GENOMIC DNA]</scope>
    <source>
        <strain evidence="2">Urdbean</strain>
    </source>
</reference>
<keyword evidence="3" id="KW-1185">Reference proteome</keyword>
<dbReference type="AlphaFoldDB" id="A0AAQ3RE40"/>
<evidence type="ECO:0000313" key="2">
    <source>
        <dbReference type="EMBL" id="WVY89502.1"/>
    </source>
</evidence>
<evidence type="ECO:0000256" key="1">
    <source>
        <dbReference type="SAM" id="MobiDB-lite"/>
    </source>
</evidence>
<dbReference type="EMBL" id="CP144690">
    <property type="protein sequence ID" value="WVY89502.1"/>
    <property type="molecule type" value="Genomic_DNA"/>
</dbReference>
<proteinExistence type="predicted"/>
<evidence type="ECO:0000313" key="3">
    <source>
        <dbReference type="Proteomes" id="UP001374535"/>
    </source>
</evidence>
<accession>A0AAQ3RE40</accession>
<gene>
    <name evidence="2" type="ORF">V8G54_035016</name>
</gene>
<feature type="compositionally biased region" description="Polar residues" evidence="1">
    <location>
        <begin position="76"/>
        <end position="104"/>
    </location>
</feature>